<dbReference type="Pfam" id="PF13560">
    <property type="entry name" value="HTH_31"/>
    <property type="match status" value="1"/>
</dbReference>
<dbReference type="SUPFAM" id="SSF47413">
    <property type="entry name" value="lambda repressor-like DNA-binding domains"/>
    <property type="match status" value="1"/>
</dbReference>
<name>A0A087D3P5_BIFRU</name>
<accession>A0A087D3P5</accession>
<dbReference type="GO" id="GO:0003677">
    <property type="term" value="F:DNA binding"/>
    <property type="evidence" value="ECO:0007669"/>
    <property type="project" value="InterPro"/>
</dbReference>
<feature type="domain" description="HTH cro/C1-type" evidence="1">
    <location>
        <begin position="21"/>
        <end position="81"/>
    </location>
</feature>
<keyword evidence="3" id="KW-1185">Reference proteome</keyword>
<gene>
    <name evidence="2" type="ORF">BRUM_1892</name>
</gene>
<dbReference type="RefSeq" id="WP_026647260.1">
    <property type="nucleotide sequence ID" value="NZ_JGZL01000006.1"/>
</dbReference>
<comment type="caution">
    <text evidence="2">The sequence shown here is derived from an EMBL/GenBank/DDBJ whole genome shotgun (WGS) entry which is preliminary data.</text>
</comment>
<evidence type="ECO:0000313" key="2">
    <source>
        <dbReference type="EMBL" id="KFI90145.1"/>
    </source>
</evidence>
<dbReference type="SMART" id="SM00530">
    <property type="entry name" value="HTH_XRE"/>
    <property type="match status" value="1"/>
</dbReference>
<dbReference type="EMBL" id="JGZL01000006">
    <property type="protein sequence ID" value="KFI90145.1"/>
    <property type="molecule type" value="Genomic_DNA"/>
</dbReference>
<dbReference type="Gene3D" id="1.10.260.40">
    <property type="entry name" value="lambda repressor-like DNA-binding domains"/>
    <property type="match status" value="1"/>
</dbReference>
<dbReference type="CDD" id="cd00093">
    <property type="entry name" value="HTH_XRE"/>
    <property type="match status" value="1"/>
</dbReference>
<evidence type="ECO:0000259" key="1">
    <source>
        <dbReference type="PROSITE" id="PS50943"/>
    </source>
</evidence>
<dbReference type="AlphaFoldDB" id="A0A087D3P5"/>
<proteinExistence type="predicted"/>
<dbReference type="PROSITE" id="PS50943">
    <property type="entry name" value="HTH_CROC1"/>
    <property type="match status" value="1"/>
</dbReference>
<dbReference type="eggNOG" id="COG1396">
    <property type="taxonomic scope" value="Bacteria"/>
</dbReference>
<reference evidence="2 3" key="1">
    <citation type="submission" date="2014-03" db="EMBL/GenBank/DDBJ databases">
        <title>Genomics of Bifidobacteria.</title>
        <authorList>
            <person name="Ventura M."/>
            <person name="Milani C."/>
            <person name="Lugli G.A."/>
        </authorList>
    </citation>
    <scope>NUCLEOTIDE SEQUENCE [LARGE SCALE GENOMIC DNA]</scope>
    <source>
        <strain evidence="2 3">LMG 21811</strain>
    </source>
</reference>
<dbReference type="STRING" id="78346.BRUM_1892"/>
<dbReference type="InterPro" id="IPR001387">
    <property type="entry name" value="Cro/C1-type_HTH"/>
</dbReference>
<dbReference type="Proteomes" id="UP000029078">
    <property type="component" value="Unassembled WGS sequence"/>
</dbReference>
<dbReference type="InterPro" id="IPR010982">
    <property type="entry name" value="Lambda_DNA-bd_dom_sf"/>
</dbReference>
<sequence>MAVKDDSKEWARYAKELGVNLQRLRVERGLTQERVAYDAGLSRYQYQRMEWGKIGKDTPANPTLKTIMAVAQVLGVTLDELLPPSWPDLHAR</sequence>
<protein>
    <submittedName>
        <fullName evidence="2">Transcriptional regulator, XRE family</fullName>
    </submittedName>
</protein>
<evidence type="ECO:0000313" key="3">
    <source>
        <dbReference type="Proteomes" id="UP000029078"/>
    </source>
</evidence>
<organism evidence="2 3">
    <name type="scientific">Bifidobacterium ruminantium</name>
    <dbReference type="NCBI Taxonomy" id="78346"/>
    <lineage>
        <taxon>Bacteria</taxon>
        <taxon>Bacillati</taxon>
        <taxon>Actinomycetota</taxon>
        <taxon>Actinomycetes</taxon>
        <taxon>Bifidobacteriales</taxon>
        <taxon>Bifidobacteriaceae</taxon>
        <taxon>Bifidobacterium</taxon>
    </lineage>
</organism>